<organism evidence="1 2">
    <name type="scientific">Melastoma candidum</name>
    <dbReference type="NCBI Taxonomy" id="119954"/>
    <lineage>
        <taxon>Eukaryota</taxon>
        <taxon>Viridiplantae</taxon>
        <taxon>Streptophyta</taxon>
        <taxon>Embryophyta</taxon>
        <taxon>Tracheophyta</taxon>
        <taxon>Spermatophyta</taxon>
        <taxon>Magnoliopsida</taxon>
        <taxon>eudicotyledons</taxon>
        <taxon>Gunneridae</taxon>
        <taxon>Pentapetalae</taxon>
        <taxon>rosids</taxon>
        <taxon>malvids</taxon>
        <taxon>Myrtales</taxon>
        <taxon>Melastomataceae</taxon>
        <taxon>Melastomatoideae</taxon>
        <taxon>Melastomateae</taxon>
        <taxon>Melastoma</taxon>
    </lineage>
</organism>
<name>A0ACB9RXQ6_9MYRT</name>
<proteinExistence type="predicted"/>
<evidence type="ECO:0000313" key="1">
    <source>
        <dbReference type="EMBL" id="KAI4383222.1"/>
    </source>
</evidence>
<protein>
    <submittedName>
        <fullName evidence="1">Uncharacterized protein</fullName>
    </submittedName>
</protein>
<dbReference type="EMBL" id="CM042882">
    <property type="protein sequence ID" value="KAI4383222.1"/>
    <property type="molecule type" value="Genomic_DNA"/>
</dbReference>
<gene>
    <name evidence="1" type="ORF">MLD38_009088</name>
</gene>
<accession>A0ACB9RXQ6</accession>
<dbReference type="Proteomes" id="UP001057402">
    <property type="component" value="Chromosome 3"/>
</dbReference>
<sequence>MTMSLLLTWAAFTLLSRVFGSANGNCSTYVFSDSRRVFESCEDLPVLSAHLHWTYLRSTKRVQVAYRASQSPGGWVAWAVNPTSIGMIGAQAIVAFRDTNGTMAAYTSRVESYAEALEPGKLSFGTTNVSAEYREREGEVIVYAVVGPFENGTSKVNQVWQEGRVKDGVPQMHSLNGVNLQSMGEIDFLSS</sequence>
<comment type="caution">
    <text evidence="1">The sequence shown here is derived from an EMBL/GenBank/DDBJ whole genome shotgun (WGS) entry which is preliminary data.</text>
</comment>
<evidence type="ECO:0000313" key="2">
    <source>
        <dbReference type="Proteomes" id="UP001057402"/>
    </source>
</evidence>
<reference evidence="2" key="1">
    <citation type="journal article" date="2023" name="Front. Plant Sci.">
        <title>Chromosomal-level genome assembly of Melastoma candidum provides insights into trichome evolution.</title>
        <authorList>
            <person name="Zhong Y."/>
            <person name="Wu W."/>
            <person name="Sun C."/>
            <person name="Zou P."/>
            <person name="Liu Y."/>
            <person name="Dai S."/>
            <person name="Zhou R."/>
        </authorList>
    </citation>
    <scope>NUCLEOTIDE SEQUENCE [LARGE SCALE GENOMIC DNA]</scope>
</reference>
<keyword evidence="2" id="KW-1185">Reference proteome</keyword>